<gene>
    <name evidence="2" type="ORF">EYF80_056465</name>
</gene>
<dbReference type="EMBL" id="SRLO01002263">
    <property type="protein sequence ID" value="TNN33369.1"/>
    <property type="molecule type" value="Genomic_DNA"/>
</dbReference>
<dbReference type="Proteomes" id="UP000314294">
    <property type="component" value="Unassembled WGS sequence"/>
</dbReference>
<feature type="region of interest" description="Disordered" evidence="1">
    <location>
        <begin position="1"/>
        <end position="34"/>
    </location>
</feature>
<dbReference type="AlphaFoldDB" id="A0A4Z2EX26"/>
<name>A0A4Z2EX26_9TELE</name>
<feature type="region of interest" description="Disordered" evidence="1">
    <location>
        <begin position="104"/>
        <end position="126"/>
    </location>
</feature>
<keyword evidence="3" id="KW-1185">Reference proteome</keyword>
<sequence length="126" mass="13791">MSEGLETLQTKHRGHGYTLHAPEGTKDADDITDTPRCSGQVERSALRLREVIGHSSDTGQSSRCYVFRLLGVGTSPVLPPQSRWTTVSEVGAAHRAGSWRLERRVEGSGLRQTPRPRGLALEETAD</sequence>
<reference evidence="2 3" key="1">
    <citation type="submission" date="2019-03" db="EMBL/GenBank/DDBJ databases">
        <title>First draft genome of Liparis tanakae, snailfish: a comprehensive survey of snailfish specific genes.</title>
        <authorList>
            <person name="Kim W."/>
            <person name="Song I."/>
            <person name="Jeong J.-H."/>
            <person name="Kim D."/>
            <person name="Kim S."/>
            <person name="Ryu S."/>
            <person name="Song J.Y."/>
            <person name="Lee S.K."/>
        </authorList>
    </citation>
    <scope>NUCLEOTIDE SEQUENCE [LARGE SCALE GENOMIC DNA]</scope>
    <source>
        <tissue evidence="2">Muscle</tissue>
    </source>
</reference>
<organism evidence="2 3">
    <name type="scientific">Liparis tanakae</name>
    <name type="common">Tanaka's snailfish</name>
    <dbReference type="NCBI Taxonomy" id="230148"/>
    <lineage>
        <taxon>Eukaryota</taxon>
        <taxon>Metazoa</taxon>
        <taxon>Chordata</taxon>
        <taxon>Craniata</taxon>
        <taxon>Vertebrata</taxon>
        <taxon>Euteleostomi</taxon>
        <taxon>Actinopterygii</taxon>
        <taxon>Neopterygii</taxon>
        <taxon>Teleostei</taxon>
        <taxon>Neoteleostei</taxon>
        <taxon>Acanthomorphata</taxon>
        <taxon>Eupercaria</taxon>
        <taxon>Perciformes</taxon>
        <taxon>Cottioidei</taxon>
        <taxon>Cottales</taxon>
        <taxon>Liparidae</taxon>
        <taxon>Liparis</taxon>
    </lineage>
</organism>
<evidence type="ECO:0000256" key="1">
    <source>
        <dbReference type="SAM" id="MobiDB-lite"/>
    </source>
</evidence>
<evidence type="ECO:0000313" key="2">
    <source>
        <dbReference type="EMBL" id="TNN33369.1"/>
    </source>
</evidence>
<protein>
    <submittedName>
        <fullName evidence="2">Uncharacterized protein</fullName>
    </submittedName>
</protein>
<comment type="caution">
    <text evidence="2">The sequence shown here is derived from an EMBL/GenBank/DDBJ whole genome shotgun (WGS) entry which is preliminary data.</text>
</comment>
<evidence type="ECO:0000313" key="3">
    <source>
        <dbReference type="Proteomes" id="UP000314294"/>
    </source>
</evidence>
<proteinExistence type="predicted"/>
<accession>A0A4Z2EX26</accession>